<keyword evidence="1" id="KW-1133">Transmembrane helix</keyword>
<feature type="transmembrane region" description="Helical" evidence="1">
    <location>
        <begin position="57"/>
        <end position="75"/>
    </location>
</feature>
<proteinExistence type="predicted"/>
<feature type="transmembrane region" description="Helical" evidence="1">
    <location>
        <begin position="81"/>
        <end position="100"/>
    </location>
</feature>
<evidence type="ECO:0000256" key="1">
    <source>
        <dbReference type="SAM" id="Phobius"/>
    </source>
</evidence>
<dbReference type="EMBL" id="CP006644">
    <property type="protein sequence ID" value="AHE55549.1"/>
    <property type="molecule type" value="Genomic_DNA"/>
</dbReference>
<dbReference type="STRING" id="1123269.NX02_19445"/>
<dbReference type="PATRIC" id="fig|1123269.5.peg.3805"/>
<keyword evidence="4" id="KW-1185">Reference proteome</keyword>
<organism evidence="3 4">
    <name type="scientific">Sphingomonas sanxanigenens DSM 19645 = NX02</name>
    <dbReference type="NCBI Taxonomy" id="1123269"/>
    <lineage>
        <taxon>Bacteria</taxon>
        <taxon>Pseudomonadati</taxon>
        <taxon>Pseudomonadota</taxon>
        <taxon>Alphaproteobacteria</taxon>
        <taxon>Sphingomonadales</taxon>
        <taxon>Sphingomonadaceae</taxon>
        <taxon>Sphingomonas</taxon>
    </lineage>
</organism>
<keyword evidence="1" id="KW-0812">Transmembrane</keyword>
<name>W0AM76_9SPHN</name>
<evidence type="ECO:0000313" key="2">
    <source>
        <dbReference type="EMBL" id="AHE55549.1"/>
    </source>
</evidence>
<dbReference type="eggNOG" id="ENOG5031C7F">
    <property type="taxonomic scope" value="Bacteria"/>
</dbReference>
<dbReference type="AlphaFoldDB" id="W0AM76"/>
<accession>W0AM76</accession>
<dbReference type="KEGG" id="ssan:NX02_29395"/>
<dbReference type="Proteomes" id="UP000018851">
    <property type="component" value="Chromosome"/>
</dbReference>
<evidence type="ECO:0000313" key="4">
    <source>
        <dbReference type="Proteomes" id="UP000018851"/>
    </source>
</evidence>
<dbReference type="EMBL" id="CP006644">
    <property type="protein sequence ID" value="AHE57443.1"/>
    <property type="molecule type" value="Genomic_DNA"/>
</dbReference>
<keyword evidence="1" id="KW-0472">Membrane</keyword>
<gene>
    <name evidence="2" type="ORF">NX02_19445</name>
    <name evidence="3" type="ORF">NX02_29395</name>
</gene>
<feature type="transmembrane region" description="Helical" evidence="1">
    <location>
        <begin position="26"/>
        <end position="45"/>
    </location>
</feature>
<dbReference type="HOGENOM" id="CLU_2059931_0_0_5"/>
<dbReference type="RefSeq" id="WP_025293716.1">
    <property type="nucleotide sequence ID" value="NZ_CP006644.1"/>
</dbReference>
<reference evidence="3 4" key="1">
    <citation type="submission" date="2013-07" db="EMBL/GenBank/DDBJ databases">
        <title>Completed genome of Sphingomonas sanxanigenens NX02.</title>
        <authorList>
            <person name="Ma T."/>
            <person name="Huang H."/>
            <person name="Wu M."/>
            <person name="Li X."/>
            <person name="Li G."/>
        </authorList>
    </citation>
    <scope>NUCLEOTIDE SEQUENCE [LARGE SCALE GENOMIC DNA]</scope>
    <source>
        <strain evidence="3 4">NX02</strain>
    </source>
</reference>
<protein>
    <submittedName>
        <fullName evidence="3">Uncharacterized protein</fullName>
    </submittedName>
</protein>
<sequence length="119" mass="12116">MNKADPVIVAAPAIGPAVVTLFGEQIPLMALSLSLAGLVLARMVAPQPRVATTRARGVALTVLLCVIDFAAVITLQPGAGMAVAAGVGLGFSGMLAVQFFGDRIRDILQAAFGRASSKE</sequence>
<dbReference type="KEGG" id="ssan:NX02_19445"/>
<evidence type="ECO:0000313" key="3">
    <source>
        <dbReference type="EMBL" id="AHE57443.1"/>
    </source>
</evidence>